<keyword evidence="4 17" id="KW-0812">Transmembrane</keyword>
<evidence type="ECO:0000313" key="21">
    <source>
        <dbReference type="EMBL" id="KAI5394192.1"/>
    </source>
</evidence>
<keyword evidence="5 18" id="KW-0732">Signal</keyword>
<dbReference type="Proteomes" id="UP001058974">
    <property type="component" value="Chromosome 6"/>
</dbReference>
<dbReference type="GO" id="GO:0030247">
    <property type="term" value="F:polysaccharide binding"/>
    <property type="evidence" value="ECO:0007669"/>
    <property type="project" value="InterPro"/>
</dbReference>
<evidence type="ECO:0000256" key="8">
    <source>
        <dbReference type="ARBA" id="ARBA00022840"/>
    </source>
</evidence>
<feature type="transmembrane region" description="Helical" evidence="17">
    <location>
        <begin position="334"/>
        <end position="356"/>
    </location>
</feature>
<keyword evidence="7" id="KW-0418">Kinase</keyword>
<feature type="domain" description="EGF-like" evidence="20">
    <location>
        <begin position="283"/>
        <end position="321"/>
    </location>
</feature>
<feature type="binding site" evidence="16">
    <location>
        <position position="435"/>
    </location>
    <ligand>
        <name>ATP</name>
        <dbReference type="ChEBI" id="CHEBI:30616"/>
    </ligand>
</feature>
<evidence type="ECO:0000256" key="2">
    <source>
        <dbReference type="ARBA" id="ARBA00022527"/>
    </source>
</evidence>
<accession>A0A9D5A1S3</accession>
<dbReference type="CDD" id="cd00054">
    <property type="entry name" value="EGF_CA"/>
    <property type="match status" value="1"/>
</dbReference>
<dbReference type="GO" id="GO:0005509">
    <property type="term" value="F:calcium ion binding"/>
    <property type="evidence" value="ECO:0007669"/>
    <property type="project" value="InterPro"/>
</dbReference>
<dbReference type="InterPro" id="IPR017441">
    <property type="entry name" value="Protein_kinase_ATP_BS"/>
</dbReference>
<organism evidence="21 22">
    <name type="scientific">Pisum sativum</name>
    <name type="common">Garden pea</name>
    <name type="synonym">Lathyrus oleraceus</name>
    <dbReference type="NCBI Taxonomy" id="3888"/>
    <lineage>
        <taxon>Eukaryota</taxon>
        <taxon>Viridiplantae</taxon>
        <taxon>Streptophyta</taxon>
        <taxon>Embryophyta</taxon>
        <taxon>Tracheophyta</taxon>
        <taxon>Spermatophyta</taxon>
        <taxon>Magnoliopsida</taxon>
        <taxon>eudicotyledons</taxon>
        <taxon>Gunneridae</taxon>
        <taxon>Pentapetalae</taxon>
        <taxon>rosids</taxon>
        <taxon>fabids</taxon>
        <taxon>Fabales</taxon>
        <taxon>Fabaceae</taxon>
        <taxon>Papilionoideae</taxon>
        <taxon>50 kb inversion clade</taxon>
        <taxon>NPAAA clade</taxon>
        <taxon>Hologalegina</taxon>
        <taxon>IRL clade</taxon>
        <taxon>Fabeae</taxon>
        <taxon>Lathyrus</taxon>
    </lineage>
</organism>
<comment type="catalytic activity">
    <reaction evidence="13">
        <text>L-seryl-[protein] + ATP = O-phospho-L-seryl-[protein] + ADP + H(+)</text>
        <dbReference type="Rhea" id="RHEA:17989"/>
        <dbReference type="Rhea" id="RHEA-COMP:9863"/>
        <dbReference type="Rhea" id="RHEA-COMP:11604"/>
        <dbReference type="ChEBI" id="CHEBI:15378"/>
        <dbReference type="ChEBI" id="CHEBI:29999"/>
        <dbReference type="ChEBI" id="CHEBI:30616"/>
        <dbReference type="ChEBI" id="CHEBI:83421"/>
        <dbReference type="ChEBI" id="CHEBI:456216"/>
    </reaction>
</comment>
<dbReference type="GO" id="GO:0005886">
    <property type="term" value="C:plasma membrane"/>
    <property type="evidence" value="ECO:0007669"/>
    <property type="project" value="TreeGrafter"/>
</dbReference>
<reference evidence="21 22" key="1">
    <citation type="journal article" date="2022" name="Nat. Genet.">
        <title>Improved pea reference genome and pan-genome highlight genomic features and evolutionary characteristics.</title>
        <authorList>
            <person name="Yang T."/>
            <person name="Liu R."/>
            <person name="Luo Y."/>
            <person name="Hu S."/>
            <person name="Wang D."/>
            <person name="Wang C."/>
            <person name="Pandey M.K."/>
            <person name="Ge S."/>
            <person name="Xu Q."/>
            <person name="Li N."/>
            <person name="Li G."/>
            <person name="Huang Y."/>
            <person name="Saxena R.K."/>
            <person name="Ji Y."/>
            <person name="Li M."/>
            <person name="Yan X."/>
            <person name="He Y."/>
            <person name="Liu Y."/>
            <person name="Wang X."/>
            <person name="Xiang C."/>
            <person name="Varshney R.K."/>
            <person name="Ding H."/>
            <person name="Gao S."/>
            <person name="Zong X."/>
        </authorList>
    </citation>
    <scope>NUCLEOTIDE SEQUENCE [LARGE SCALE GENOMIC DNA]</scope>
    <source>
        <strain evidence="21 22">cv. Zhongwan 6</strain>
    </source>
</reference>
<dbReference type="EMBL" id="JAMSHJ010000006">
    <property type="protein sequence ID" value="KAI5394192.1"/>
    <property type="molecule type" value="Genomic_DNA"/>
</dbReference>
<keyword evidence="10 17" id="KW-0472">Membrane</keyword>
<dbReference type="InterPro" id="IPR025287">
    <property type="entry name" value="WAK_GUB"/>
</dbReference>
<keyword evidence="11" id="KW-1015">Disulfide bond</keyword>
<dbReference type="InterPro" id="IPR000742">
    <property type="entry name" value="EGF"/>
</dbReference>
<dbReference type="SUPFAM" id="SSF56112">
    <property type="entry name" value="Protein kinase-like (PK-like)"/>
    <property type="match status" value="1"/>
</dbReference>
<dbReference type="InterPro" id="IPR011009">
    <property type="entry name" value="Kinase-like_dom_sf"/>
</dbReference>
<dbReference type="PANTHER" id="PTHR27005">
    <property type="entry name" value="WALL-ASSOCIATED RECEPTOR KINASE-LIKE 21"/>
    <property type="match status" value="1"/>
</dbReference>
<dbReference type="PROSITE" id="PS00107">
    <property type="entry name" value="PROTEIN_KINASE_ATP"/>
    <property type="match status" value="1"/>
</dbReference>
<evidence type="ECO:0000256" key="13">
    <source>
        <dbReference type="ARBA" id="ARBA00047558"/>
    </source>
</evidence>
<dbReference type="Pfam" id="PF13947">
    <property type="entry name" value="GUB_WAK_bind"/>
    <property type="match status" value="1"/>
</dbReference>
<dbReference type="CDD" id="cd14066">
    <property type="entry name" value="STKc_IRAK"/>
    <property type="match status" value="1"/>
</dbReference>
<dbReference type="InterPro" id="IPR001881">
    <property type="entry name" value="EGF-like_Ca-bd_dom"/>
</dbReference>
<sequence>QETNTMKPNTNLTLLLCTTFLVTTFASSLPGCKNTCGDITVPFPFGISTSSIPNQGPCFLEPKFNLTCENNTNLIWGDVHVLNISILQGQLELLCFVSSYCDSKNNNQPTLDTASFSISRKENKFITIGCDNYGFIDSNYDQETYTTGCLTRCNGNRRRIENGTCSGIGCCQVDIPPMMRNISVNVFEFTNSTESFGCSHSFVVKNGFYNFSVSDLDNFSHEKLPLILDWSVGSENCKASKGEDGYACKANSYCDDKDIDFGYQCKCKNGYEGNPYHPDGCKDINECKTSNNTCISDEHCRNEDGFYECFCPHGQSGNGTLEGGCHRRDVITKVAIGASGGLIVLFVAISSLYLTCQKRKLIKLKQKFFQQNGGFILQQQLSTREDASQSAQIFTEQELKKATNNYDESLIIGRGGYGTVFKGILSDNKIVAVKKSKIIDENQIEQFINEVVVLSQINHRNVVKLLGCCLETEVPSLVYEFVSNGTLFDFMHSTKGKENNPTWKTRLRIAAETAGALSYLHSSASIPIIHRDVKSTNILLDENYIAKVSDFGASRLVPIDQTEIATMVQGTLGYLDPEYMQTHQLTEKSDVYSFGVVLAELLTGDKPISFNRPEEKISLAMHFLSCLKQDRISEAIEVGVMNDDNKKEIMEVAILAARCLRLRGDERPSMKEVAMELDGIRLMEKHPWNDTDQNFEESQRLLHEASCSIYNEGENGDSYNLGYTVGFDSLKDQPLIALDDGR</sequence>
<evidence type="ECO:0000256" key="5">
    <source>
        <dbReference type="ARBA" id="ARBA00022729"/>
    </source>
</evidence>
<evidence type="ECO:0000256" key="7">
    <source>
        <dbReference type="ARBA" id="ARBA00022777"/>
    </source>
</evidence>
<keyword evidence="9 17" id="KW-1133">Transmembrane helix</keyword>
<feature type="signal peptide" evidence="18">
    <location>
        <begin position="1"/>
        <end position="28"/>
    </location>
</feature>
<evidence type="ECO:0000256" key="1">
    <source>
        <dbReference type="ARBA" id="ARBA00004479"/>
    </source>
</evidence>
<dbReference type="GO" id="GO:0007166">
    <property type="term" value="P:cell surface receptor signaling pathway"/>
    <property type="evidence" value="ECO:0007669"/>
    <property type="project" value="InterPro"/>
</dbReference>
<dbReference type="InterPro" id="IPR018097">
    <property type="entry name" value="EGF_Ca-bd_CS"/>
</dbReference>
<comment type="subcellular location">
    <subcellularLocation>
        <location evidence="1">Membrane</location>
        <topology evidence="1">Single-pass type I membrane protein</topology>
    </subcellularLocation>
</comment>
<dbReference type="SMART" id="SM00220">
    <property type="entry name" value="S_TKc"/>
    <property type="match status" value="1"/>
</dbReference>
<name>A0A9D5A1S3_PEA</name>
<dbReference type="PANTHER" id="PTHR27005:SF470">
    <property type="entry name" value="ASSOCIATED KINASE-LIKE PROTEIN, PUTATIVE-RELATED"/>
    <property type="match status" value="1"/>
</dbReference>
<keyword evidence="6 16" id="KW-0547">Nucleotide-binding</keyword>
<evidence type="ECO:0000313" key="22">
    <source>
        <dbReference type="Proteomes" id="UP001058974"/>
    </source>
</evidence>
<dbReference type="InterPro" id="IPR000152">
    <property type="entry name" value="EGF-type_Asp/Asn_hydroxyl_site"/>
</dbReference>
<dbReference type="InterPro" id="IPR001245">
    <property type="entry name" value="Ser-Thr/Tyr_kinase_cat_dom"/>
</dbReference>
<dbReference type="Gene3D" id="2.10.25.10">
    <property type="entry name" value="Laminin"/>
    <property type="match status" value="1"/>
</dbReference>
<proteinExistence type="predicted"/>
<dbReference type="PROSITE" id="PS50026">
    <property type="entry name" value="EGF_3"/>
    <property type="match status" value="1"/>
</dbReference>
<evidence type="ECO:0000256" key="9">
    <source>
        <dbReference type="ARBA" id="ARBA00022989"/>
    </source>
</evidence>
<dbReference type="FunFam" id="1.10.510.10:FF:000084">
    <property type="entry name" value="Wall-associated receptor kinase 2"/>
    <property type="match status" value="1"/>
</dbReference>
<evidence type="ECO:0000259" key="20">
    <source>
        <dbReference type="PROSITE" id="PS50026"/>
    </source>
</evidence>
<evidence type="ECO:0000256" key="6">
    <source>
        <dbReference type="ARBA" id="ARBA00022741"/>
    </source>
</evidence>
<evidence type="ECO:0000256" key="11">
    <source>
        <dbReference type="ARBA" id="ARBA00023157"/>
    </source>
</evidence>
<evidence type="ECO:0000256" key="17">
    <source>
        <dbReference type="SAM" id="Phobius"/>
    </source>
</evidence>
<comment type="caution">
    <text evidence="21">The sequence shown here is derived from an EMBL/GenBank/DDBJ whole genome shotgun (WGS) entry which is preliminary data.</text>
</comment>
<gene>
    <name evidence="21" type="ORF">KIW84_061043</name>
</gene>
<dbReference type="InterPro" id="IPR045274">
    <property type="entry name" value="WAK-like"/>
</dbReference>
<evidence type="ECO:0000256" key="4">
    <source>
        <dbReference type="ARBA" id="ARBA00022692"/>
    </source>
</evidence>
<dbReference type="SUPFAM" id="SSF57196">
    <property type="entry name" value="EGF/Laminin"/>
    <property type="match status" value="1"/>
</dbReference>
<dbReference type="PROSITE" id="PS50011">
    <property type="entry name" value="PROTEIN_KINASE_DOM"/>
    <property type="match status" value="1"/>
</dbReference>
<keyword evidence="2" id="KW-0723">Serine/threonine-protein kinase</keyword>
<evidence type="ECO:0000256" key="18">
    <source>
        <dbReference type="SAM" id="SignalP"/>
    </source>
</evidence>
<comment type="catalytic activity">
    <reaction evidence="14">
        <text>L-threonyl-[protein] + ATP = O-phospho-L-threonyl-[protein] + ADP + H(+)</text>
        <dbReference type="Rhea" id="RHEA:46608"/>
        <dbReference type="Rhea" id="RHEA-COMP:11060"/>
        <dbReference type="Rhea" id="RHEA-COMP:11605"/>
        <dbReference type="ChEBI" id="CHEBI:15378"/>
        <dbReference type="ChEBI" id="CHEBI:30013"/>
        <dbReference type="ChEBI" id="CHEBI:30616"/>
        <dbReference type="ChEBI" id="CHEBI:61977"/>
        <dbReference type="ChEBI" id="CHEBI:456216"/>
    </reaction>
</comment>
<dbReference type="FunFam" id="3.30.200.20:FF:000043">
    <property type="entry name" value="Wall-associated receptor kinase 2"/>
    <property type="match status" value="1"/>
</dbReference>
<dbReference type="PROSITE" id="PS00108">
    <property type="entry name" value="PROTEIN_KINASE_ST"/>
    <property type="match status" value="1"/>
</dbReference>
<comment type="caution">
    <text evidence="15">Lacks conserved residue(s) required for the propagation of feature annotation.</text>
</comment>
<evidence type="ECO:0000256" key="15">
    <source>
        <dbReference type="PROSITE-ProRule" id="PRU00076"/>
    </source>
</evidence>
<keyword evidence="22" id="KW-1185">Reference proteome</keyword>
<evidence type="ECO:0000256" key="12">
    <source>
        <dbReference type="ARBA" id="ARBA00023180"/>
    </source>
</evidence>
<dbReference type="Pfam" id="PF07714">
    <property type="entry name" value="PK_Tyr_Ser-Thr"/>
    <property type="match status" value="1"/>
</dbReference>
<evidence type="ECO:0000256" key="14">
    <source>
        <dbReference type="ARBA" id="ARBA00047951"/>
    </source>
</evidence>
<evidence type="ECO:0000256" key="16">
    <source>
        <dbReference type="PROSITE-ProRule" id="PRU10141"/>
    </source>
</evidence>
<dbReference type="InterPro" id="IPR000719">
    <property type="entry name" value="Prot_kinase_dom"/>
</dbReference>
<evidence type="ECO:0000259" key="19">
    <source>
        <dbReference type="PROSITE" id="PS50011"/>
    </source>
</evidence>
<dbReference type="PROSITE" id="PS00010">
    <property type="entry name" value="ASX_HYDROXYL"/>
    <property type="match status" value="1"/>
</dbReference>
<dbReference type="Gene3D" id="3.30.200.20">
    <property type="entry name" value="Phosphorylase Kinase, domain 1"/>
    <property type="match status" value="1"/>
</dbReference>
<dbReference type="GO" id="GO:0005524">
    <property type="term" value="F:ATP binding"/>
    <property type="evidence" value="ECO:0007669"/>
    <property type="project" value="UniProtKB-UniRule"/>
</dbReference>
<dbReference type="SMART" id="SM00179">
    <property type="entry name" value="EGF_CA"/>
    <property type="match status" value="1"/>
</dbReference>
<keyword evidence="12" id="KW-0325">Glycoprotein</keyword>
<feature type="chain" id="PRO_5039304075" evidence="18">
    <location>
        <begin position="29"/>
        <end position="742"/>
    </location>
</feature>
<dbReference type="GO" id="GO:0004674">
    <property type="term" value="F:protein serine/threonine kinase activity"/>
    <property type="evidence" value="ECO:0007669"/>
    <property type="project" value="UniProtKB-KW"/>
</dbReference>
<dbReference type="Gene3D" id="1.10.510.10">
    <property type="entry name" value="Transferase(Phosphotransferase) domain 1"/>
    <property type="match status" value="1"/>
</dbReference>
<dbReference type="AlphaFoldDB" id="A0A9D5A1S3"/>
<dbReference type="Gramene" id="Psat06G0104300-T1">
    <property type="protein sequence ID" value="KAI5394192.1"/>
    <property type="gene ID" value="KIW84_061043"/>
</dbReference>
<dbReference type="InterPro" id="IPR008271">
    <property type="entry name" value="Ser/Thr_kinase_AS"/>
</dbReference>
<dbReference type="PROSITE" id="PS01187">
    <property type="entry name" value="EGF_CA"/>
    <property type="match status" value="1"/>
</dbReference>
<keyword evidence="8 16" id="KW-0067">ATP-binding</keyword>
<keyword evidence="3" id="KW-0808">Transferase</keyword>
<feature type="non-terminal residue" evidence="21">
    <location>
        <position position="1"/>
    </location>
</feature>
<evidence type="ECO:0000256" key="3">
    <source>
        <dbReference type="ARBA" id="ARBA00022679"/>
    </source>
</evidence>
<evidence type="ECO:0000256" key="10">
    <source>
        <dbReference type="ARBA" id="ARBA00023136"/>
    </source>
</evidence>
<feature type="domain" description="Protein kinase" evidence="19">
    <location>
        <begin position="406"/>
        <end position="689"/>
    </location>
</feature>
<protein>
    <submittedName>
        <fullName evidence="21">Uncharacterized protein</fullName>
    </submittedName>
</protein>
<keyword evidence="15" id="KW-0245">EGF-like domain</keyword>